<name>E2Q7W8_STRCL</name>
<dbReference type="RefSeq" id="WP_003961938.1">
    <property type="nucleotide sequence ID" value="NZ_CM000913.1"/>
</dbReference>
<evidence type="ECO:0000313" key="2">
    <source>
        <dbReference type="EMBL" id="EFG09500.1"/>
    </source>
</evidence>
<dbReference type="PANTHER" id="PTHR43441:SF10">
    <property type="entry name" value="ACETYLTRANSFERASE"/>
    <property type="match status" value="1"/>
</dbReference>
<dbReference type="Pfam" id="PF13302">
    <property type="entry name" value="Acetyltransf_3"/>
    <property type="match status" value="1"/>
</dbReference>
<dbReference type="Proteomes" id="UP000002357">
    <property type="component" value="Chromosome"/>
</dbReference>
<dbReference type="CDD" id="cd04301">
    <property type="entry name" value="NAT_SF"/>
    <property type="match status" value="1"/>
</dbReference>
<reference evidence="2 3" key="1">
    <citation type="journal article" date="2010" name="Genome Biol. Evol.">
        <title>The sequence of a 1.8-mb bacterial linear plasmid reveals a rich evolutionary reservoir of secondary metabolic pathways.</title>
        <authorList>
            <person name="Medema M.H."/>
            <person name="Trefzer A."/>
            <person name="Kovalchuk A."/>
            <person name="van den Berg M."/>
            <person name="Mueller U."/>
            <person name="Heijne W."/>
            <person name="Wu L."/>
            <person name="Alam M.T."/>
            <person name="Ronning C.M."/>
            <person name="Nierman W.C."/>
            <person name="Bovenberg R.A.L."/>
            <person name="Breitling R."/>
            <person name="Takano E."/>
        </authorList>
    </citation>
    <scope>NUCLEOTIDE SEQUENCE [LARGE SCALE GENOMIC DNA]</scope>
    <source>
        <strain evidence="3">ATCC 27064 / DSM 738 / JCM 4710 / NBRC 13307 / NCIMB 12785 / NRRL 3585 / VKM Ac-602</strain>
    </source>
</reference>
<dbReference type="InterPro" id="IPR000182">
    <property type="entry name" value="GNAT_dom"/>
</dbReference>
<dbReference type="GO" id="GO:0008999">
    <property type="term" value="F:protein-N-terminal-alanine acetyltransferase activity"/>
    <property type="evidence" value="ECO:0007669"/>
    <property type="project" value="TreeGrafter"/>
</dbReference>
<dbReference type="EMBL" id="CM000913">
    <property type="protein sequence ID" value="EFG09500.1"/>
    <property type="molecule type" value="Genomic_DNA"/>
</dbReference>
<dbReference type="InterPro" id="IPR051908">
    <property type="entry name" value="Ribosomal_N-acetyltransferase"/>
</dbReference>
<dbReference type="KEGG" id="sclf:BB341_06750"/>
<dbReference type="PROSITE" id="PS51186">
    <property type="entry name" value="GNAT"/>
    <property type="match status" value="1"/>
</dbReference>
<dbReference type="GO" id="GO:0005737">
    <property type="term" value="C:cytoplasm"/>
    <property type="evidence" value="ECO:0007669"/>
    <property type="project" value="TreeGrafter"/>
</dbReference>
<dbReference type="OrthoDB" id="5191051at2"/>
<evidence type="ECO:0000313" key="3">
    <source>
        <dbReference type="Proteomes" id="UP000002357"/>
    </source>
</evidence>
<dbReference type="eggNOG" id="COG1670">
    <property type="taxonomic scope" value="Bacteria"/>
</dbReference>
<dbReference type="AlphaFoldDB" id="E2Q7W8"/>
<dbReference type="STRING" id="1901.BB341_06750"/>
<dbReference type="SUPFAM" id="SSF55729">
    <property type="entry name" value="Acyl-CoA N-acyltransferases (Nat)"/>
    <property type="match status" value="1"/>
</dbReference>
<gene>
    <name evidence="2" type="ORF">SCLAV_4429</name>
</gene>
<feature type="domain" description="N-acetyltransferase" evidence="1">
    <location>
        <begin position="15"/>
        <end position="182"/>
    </location>
</feature>
<dbReference type="Gene3D" id="3.40.630.30">
    <property type="match status" value="1"/>
</dbReference>
<sequence>MFAIPLGSDADGTGAELRPLEPWQAEEFFAHIERGREHIGRHVPLPDVNRTVEESRAFLERYAEKQAADGGRIYGIWQGGTLVGGVLFRLFDAGQGTCEVGCWLEPAAVGQGLVTRALRLLIDWAVDVRGIHRVEWVASAENAPSLRTAERLGMRCDGVLRDGDLHRGKRTDLEIWSVLAPEWRQARASAS</sequence>
<keyword evidence="3" id="KW-1185">Reference proteome</keyword>
<organism evidence="2 3">
    <name type="scientific">Streptomyces clavuligerus</name>
    <dbReference type="NCBI Taxonomy" id="1901"/>
    <lineage>
        <taxon>Bacteria</taxon>
        <taxon>Bacillati</taxon>
        <taxon>Actinomycetota</taxon>
        <taxon>Actinomycetes</taxon>
        <taxon>Kitasatosporales</taxon>
        <taxon>Streptomycetaceae</taxon>
        <taxon>Streptomyces</taxon>
    </lineage>
</organism>
<protein>
    <submittedName>
        <fullName evidence="2">Acetyltransferase</fullName>
    </submittedName>
</protein>
<dbReference type="GO" id="GO:1990189">
    <property type="term" value="F:protein N-terminal-serine acetyltransferase activity"/>
    <property type="evidence" value="ECO:0007669"/>
    <property type="project" value="TreeGrafter"/>
</dbReference>
<dbReference type="FunFam" id="3.40.630.30:FF:000182">
    <property type="entry name" value="Putative acetyltransferase"/>
    <property type="match status" value="1"/>
</dbReference>
<keyword evidence="2" id="KW-0808">Transferase</keyword>
<accession>E2Q7W8</accession>
<dbReference type="GeneID" id="93729115"/>
<evidence type="ECO:0000259" key="1">
    <source>
        <dbReference type="PROSITE" id="PS51186"/>
    </source>
</evidence>
<proteinExistence type="predicted"/>
<dbReference type="PANTHER" id="PTHR43441">
    <property type="entry name" value="RIBOSOMAL-PROTEIN-SERINE ACETYLTRANSFERASE"/>
    <property type="match status" value="1"/>
</dbReference>
<dbReference type="InterPro" id="IPR016181">
    <property type="entry name" value="Acyl_CoA_acyltransferase"/>
</dbReference>